<dbReference type="AlphaFoldDB" id="A0A6B3VWI1"/>
<reference evidence="2 3" key="1">
    <citation type="submission" date="2020-02" db="EMBL/GenBank/DDBJ databases">
        <title>Bacillus aquiflavi sp. nov., isolated from yellow water of strong flavor Chinese baijiu in Yibin region of China.</title>
        <authorList>
            <person name="Xie J."/>
        </authorList>
    </citation>
    <scope>NUCLEOTIDE SEQUENCE [LARGE SCALE GENOMIC DNA]</scope>
    <source>
        <strain evidence="2 3">3H-10</strain>
    </source>
</reference>
<dbReference type="InterPro" id="IPR014199">
    <property type="entry name" value="Spore_YtxC"/>
</dbReference>
<sequence length="290" mass="34570">MIEITFQHKEDAKKLYNQLYKNFSALQQKDFLLSIEDSHIVKLTGPRPLRGEDLKLVKETFRNFILYEKRDDWFRNMISELFLFHDPEEQRQILEIIYSLLEGDREELFPFLVDIGVEENVTATIDGMFEDNISFSFDSFIKFRMRSFMANLEKYVEVAIDEYKMEQEYQMFIQTLRDFLSGRGAKLTELHLFIDEGVTFFDEYLNEIKRSVLTKMIDRKLLSNHPVYVDSITIAPLLSIAPHVIYVYTTDSEQPLVRTIQNIFEERVTIHSYEAFYQKKFYLSKVEENS</sequence>
<proteinExistence type="predicted"/>
<evidence type="ECO:0000313" key="1">
    <source>
        <dbReference type="EMBL" id="MBA4537085.1"/>
    </source>
</evidence>
<evidence type="ECO:0000313" key="4">
    <source>
        <dbReference type="Proteomes" id="UP000570010"/>
    </source>
</evidence>
<organism evidence="2 3">
    <name type="scientific">Bacillus aquiflavi</name>
    <dbReference type="NCBI Taxonomy" id="2672567"/>
    <lineage>
        <taxon>Bacteria</taxon>
        <taxon>Bacillati</taxon>
        <taxon>Bacillota</taxon>
        <taxon>Bacilli</taxon>
        <taxon>Bacillales</taxon>
        <taxon>Bacillaceae</taxon>
        <taxon>Bacillus</taxon>
    </lineage>
</organism>
<evidence type="ECO:0000313" key="2">
    <source>
        <dbReference type="EMBL" id="NEY81382.1"/>
    </source>
</evidence>
<accession>A0A6B3VWI1</accession>
<dbReference type="RefSeq" id="WP_163241760.1">
    <property type="nucleotide sequence ID" value="NZ_CP082780.1"/>
</dbReference>
<dbReference type="EMBL" id="JAAIWN010000014">
    <property type="protein sequence ID" value="NEY81382.1"/>
    <property type="molecule type" value="Genomic_DNA"/>
</dbReference>
<comment type="caution">
    <text evidence="2">The sequence shown here is derived from an EMBL/GenBank/DDBJ whole genome shotgun (WGS) entry which is preliminary data.</text>
</comment>
<dbReference type="Proteomes" id="UP000570010">
    <property type="component" value="Unassembled WGS sequence"/>
</dbReference>
<evidence type="ECO:0000313" key="3">
    <source>
        <dbReference type="Proteomes" id="UP000472971"/>
    </source>
</evidence>
<name>A0A6B3VWI1_9BACI</name>
<dbReference type="Proteomes" id="UP000472971">
    <property type="component" value="Unassembled WGS sequence"/>
</dbReference>
<dbReference type="Pfam" id="PF08812">
    <property type="entry name" value="YtxC"/>
    <property type="match status" value="1"/>
</dbReference>
<keyword evidence="3" id="KW-1185">Reference proteome</keyword>
<gene>
    <name evidence="2" type="ORF">G4D64_07600</name>
    <name evidence="1" type="ORF">H1Z61_07985</name>
</gene>
<reference evidence="1 4" key="2">
    <citation type="submission" date="2020-07" db="EMBL/GenBank/DDBJ databases">
        <authorList>
            <person name="Feng H."/>
        </authorList>
    </citation>
    <scope>NUCLEOTIDE SEQUENCE [LARGE SCALE GENOMIC DNA]</scope>
    <source>
        <strain evidence="4">s-12</strain>
        <strain evidence="1">S-12</strain>
    </source>
</reference>
<protein>
    <submittedName>
        <fullName evidence="2">Putative sporulation protein YtxC</fullName>
    </submittedName>
</protein>
<dbReference type="EMBL" id="JACEIO010000015">
    <property type="protein sequence ID" value="MBA4537085.1"/>
    <property type="molecule type" value="Genomic_DNA"/>
</dbReference>